<sequence>MCHGESRNGLGVEEAYLKWVRNMGSLTHSIFSTAMKNKPKPSMYITVDKEPGSGDFVSVQEAIDSLPDGNGVRVVICIHEGVYREKVNIAATKAYISLEGAGAEKTVIEWDDTADKIGANGQPMGTFASATMAVNSPYFIAKNITFKNTAPVTKSAKGKQAVALRVSADTAAFFNCKFKGAQDTLYDHIGRHYFEGCYIEGSVDFIFGNGLSLYKGCHVHAIDRVGYGALTAQKRENMLQETGFSFVGCRVTGSGAFYLGRAWGTFSRVVFAYTFMDNIIARRGWYDWGDPSREM</sequence>
<keyword evidence="11" id="KW-1185">Reference proteome</keyword>
<evidence type="ECO:0000259" key="9">
    <source>
        <dbReference type="Pfam" id="PF01095"/>
    </source>
</evidence>
<dbReference type="PANTHER" id="PTHR31321">
    <property type="entry name" value="ACYL-COA THIOESTER HYDROLASE YBHC-RELATED"/>
    <property type="match status" value="1"/>
</dbReference>
<evidence type="ECO:0000256" key="2">
    <source>
        <dbReference type="ARBA" id="ARBA00008891"/>
    </source>
</evidence>
<gene>
    <name evidence="10" type="ORF">AMTR_s00027p00247950</name>
</gene>
<name>W1PLH3_AMBTC</name>
<dbReference type="PROSITE" id="PS00503">
    <property type="entry name" value="PECTINESTERASE_2"/>
    <property type="match status" value="1"/>
</dbReference>
<comment type="pathway">
    <text evidence="1 8">Glycan metabolism; pectin degradation; 2-dehydro-3-deoxy-D-gluconate from pectin: step 1/5.</text>
</comment>
<dbReference type="OMA" id="WYNWGDK"/>
<dbReference type="AlphaFoldDB" id="W1PLH3"/>
<proteinExistence type="inferred from homology"/>
<evidence type="ECO:0000313" key="10">
    <source>
        <dbReference type="EMBL" id="ERN10857.1"/>
    </source>
</evidence>
<dbReference type="PANTHER" id="PTHR31321:SF112">
    <property type="entry name" value="PECTINESTERASE"/>
    <property type="match status" value="1"/>
</dbReference>
<dbReference type="InterPro" id="IPR033131">
    <property type="entry name" value="Pectinesterase_Asp_AS"/>
</dbReference>
<dbReference type="Gene3D" id="2.160.20.10">
    <property type="entry name" value="Single-stranded right-handed beta-helix, Pectin lyase-like"/>
    <property type="match status" value="1"/>
</dbReference>
<dbReference type="EC" id="3.1.1.11" evidence="3 8"/>
<dbReference type="GO" id="GO:0030599">
    <property type="term" value="F:pectinesterase activity"/>
    <property type="evidence" value="ECO:0000318"/>
    <property type="project" value="GO_Central"/>
</dbReference>
<feature type="domain" description="Pectinesterase catalytic" evidence="9">
    <location>
        <begin position="50"/>
        <end position="289"/>
    </location>
</feature>
<dbReference type="Proteomes" id="UP000017836">
    <property type="component" value="Unassembled WGS sequence"/>
</dbReference>
<evidence type="ECO:0000256" key="7">
    <source>
        <dbReference type="PROSITE-ProRule" id="PRU10040"/>
    </source>
</evidence>
<dbReference type="InterPro" id="IPR000070">
    <property type="entry name" value="Pectinesterase_cat"/>
</dbReference>
<evidence type="ECO:0000313" key="11">
    <source>
        <dbReference type="Proteomes" id="UP000017836"/>
    </source>
</evidence>
<dbReference type="SUPFAM" id="SSF51126">
    <property type="entry name" value="Pectin lyase-like"/>
    <property type="match status" value="1"/>
</dbReference>
<dbReference type="UniPathway" id="UPA00545">
    <property type="reaction ID" value="UER00823"/>
</dbReference>
<reference evidence="11" key="1">
    <citation type="journal article" date="2013" name="Science">
        <title>The Amborella genome and the evolution of flowering plants.</title>
        <authorList>
            <consortium name="Amborella Genome Project"/>
        </authorList>
    </citation>
    <scope>NUCLEOTIDE SEQUENCE [LARGE SCALE GENOMIC DNA]</scope>
</reference>
<dbReference type="Pfam" id="PF01095">
    <property type="entry name" value="Pectinesterase"/>
    <property type="match status" value="1"/>
</dbReference>
<protein>
    <recommendedName>
        <fullName evidence="3 8">Pectinesterase</fullName>
        <ecNumber evidence="3 8">3.1.1.11</ecNumber>
    </recommendedName>
</protein>
<dbReference type="InterPro" id="IPR012334">
    <property type="entry name" value="Pectin_lyas_fold"/>
</dbReference>
<comment type="similarity">
    <text evidence="2">Belongs to the pectinesterase family.</text>
</comment>
<dbReference type="HOGENOM" id="CLU_012243_3_3_1"/>
<keyword evidence="4 8" id="KW-0378">Hydrolase</keyword>
<evidence type="ECO:0000256" key="5">
    <source>
        <dbReference type="ARBA" id="ARBA00023085"/>
    </source>
</evidence>
<evidence type="ECO:0000256" key="6">
    <source>
        <dbReference type="ARBA" id="ARBA00047928"/>
    </source>
</evidence>
<dbReference type="eggNOG" id="ENOG502QQMT">
    <property type="taxonomic scope" value="Eukaryota"/>
</dbReference>
<organism evidence="10 11">
    <name type="scientific">Amborella trichopoda</name>
    <dbReference type="NCBI Taxonomy" id="13333"/>
    <lineage>
        <taxon>Eukaryota</taxon>
        <taxon>Viridiplantae</taxon>
        <taxon>Streptophyta</taxon>
        <taxon>Embryophyta</taxon>
        <taxon>Tracheophyta</taxon>
        <taxon>Spermatophyta</taxon>
        <taxon>Magnoliopsida</taxon>
        <taxon>Amborellales</taxon>
        <taxon>Amborellaceae</taxon>
        <taxon>Amborella</taxon>
    </lineage>
</organism>
<dbReference type="STRING" id="13333.W1PLH3"/>
<feature type="active site" evidence="7">
    <location>
        <position position="204"/>
    </location>
</feature>
<comment type="catalytic activity">
    <reaction evidence="6 8">
        <text>[(1-&gt;4)-alpha-D-galacturonosyl methyl ester](n) + n H2O = [(1-&gt;4)-alpha-D-galacturonosyl](n) + n methanol + n H(+)</text>
        <dbReference type="Rhea" id="RHEA:22380"/>
        <dbReference type="Rhea" id="RHEA-COMP:14570"/>
        <dbReference type="Rhea" id="RHEA-COMP:14573"/>
        <dbReference type="ChEBI" id="CHEBI:15377"/>
        <dbReference type="ChEBI" id="CHEBI:15378"/>
        <dbReference type="ChEBI" id="CHEBI:17790"/>
        <dbReference type="ChEBI" id="CHEBI:140522"/>
        <dbReference type="ChEBI" id="CHEBI:140523"/>
        <dbReference type="EC" id="3.1.1.11"/>
    </reaction>
</comment>
<dbReference type="GO" id="GO:0042545">
    <property type="term" value="P:cell wall modification"/>
    <property type="evidence" value="ECO:0007669"/>
    <property type="project" value="UniProtKB-UniRule"/>
</dbReference>
<dbReference type="EMBL" id="KI392798">
    <property type="protein sequence ID" value="ERN10857.1"/>
    <property type="molecule type" value="Genomic_DNA"/>
</dbReference>
<evidence type="ECO:0000256" key="3">
    <source>
        <dbReference type="ARBA" id="ARBA00013229"/>
    </source>
</evidence>
<evidence type="ECO:0000256" key="4">
    <source>
        <dbReference type="ARBA" id="ARBA00022801"/>
    </source>
</evidence>
<dbReference type="GO" id="GO:0045490">
    <property type="term" value="P:pectin catabolic process"/>
    <property type="evidence" value="ECO:0000318"/>
    <property type="project" value="GO_Central"/>
</dbReference>
<evidence type="ECO:0000256" key="8">
    <source>
        <dbReference type="RuleBase" id="RU000589"/>
    </source>
</evidence>
<dbReference type="Gramene" id="ERN10857">
    <property type="protein sequence ID" value="ERN10857"/>
    <property type="gene ID" value="AMTR_s00027p00247950"/>
</dbReference>
<keyword evidence="5 8" id="KW-0063">Aspartyl esterase</keyword>
<dbReference type="InterPro" id="IPR011050">
    <property type="entry name" value="Pectin_lyase_fold/virulence"/>
</dbReference>
<accession>W1PLH3</accession>
<evidence type="ECO:0000256" key="1">
    <source>
        <dbReference type="ARBA" id="ARBA00005184"/>
    </source>
</evidence>